<sequence>MSPQPSISKKQIHKWKVQTMLTTGFASELKVGRIFLLPDCLGLGEDARWRWKWIPISMLLGIKGGTSTGLYPYVRLKSLTPAFGKLALQPIMEISAIPVIGICKKFSVGPNMFAIRASLKAGTEGVPWTLQLTWKSSERDMLQTKVASYMTVLEYLQRCALSRTCKAVFRAAVKMPFLHSHRPVCGDTSSGSVHITQYLGLRASRDKPLPTIAYLKASERFGQSKTITICPGHFIDPGNESGAPGEREFNLEIVNVLEKDLSANGWRVLRPDRDAPNLSWEEYLNWVSKQTCSGHPVVEIHGQGSSAMDSKGSVVGVIGDPYIMLNRELARNIGFLNIDWKELGVPRRGGVIVESFNADEILQMAPSQRVQAARYIGGQLMDSIQRISSKTDAKKIGD</sequence>
<evidence type="ECO:0000313" key="1">
    <source>
        <dbReference type="EMBL" id="KAH7442404.1"/>
    </source>
</evidence>
<keyword evidence="2" id="KW-1185">Reference proteome</keyword>
<gene>
    <name evidence="1" type="ORF">KP509_03G087000</name>
</gene>
<dbReference type="OrthoDB" id="2012960at2759"/>
<protein>
    <submittedName>
        <fullName evidence="1">Uncharacterized protein</fullName>
    </submittedName>
</protein>
<dbReference type="EMBL" id="CM035408">
    <property type="protein sequence ID" value="KAH7442404.1"/>
    <property type="molecule type" value="Genomic_DNA"/>
</dbReference>
<evidence type="ECO:0000313" key="2">
    <source>
        <dbReference type="Proteomes" id="UP000825935"/>
    </source>
</evidence>
<reference evidence="1" key="1">
    <citation type="submission" date="2021-08" db="EMBL/GenBank/DDBJ databases">
        <title>WGS assembly of Ceratopteris richardii.</title>
        <authorList>
            <person name="Marchant D.B."/>
            <person name="Chen G."/>
            <person name="Jenkins J."/>
            <person name="Shu S."/>
            <person name="Leebens-Mack J."/>
            <person name="Grimwood J."/>
            <person name="Schmutz J."/>
            <person name="Soltis P."/>
            <person name="Soltis D."/>
            <person name="Chen Z.-H."/>
        </authorList>
    </citation>
    <scope>NUCLEOTIDE SEQUENCE</scope>
    <source>
        <strain evidence="1">Whitten #5841</strain>
        <tissue evidence="1">Leaf</tissue>
    </source>
</reference>
<name>A0A8T2V8Z5_CERRI</name>
<organism evidence="1 2">
    <name type="scientific">Ceratopteris richardii</name>
    <name type="common">Triangle waterfern</name>
    <dbReference type="NCBI Taxonomy" id="49495"/>
    <lineage>
        <taxon>Eukaryota</taxon>
        <taxon>Viridiplantae</taxon>
        <taxon>Streptophyta</taxon>
        <taxon>Embryophyta</taxon>
        <taxon>Tracheophyta</taxon>
        <taxon>Polypodiopsida</taxon>
        <taxon>Polypodiidae</taxon>
        <taxon>Polypodiales</taxon>
        <taxon>Pteridineae</taxon>
        <taxon>Pteridaceae</taxon>
        <taxon>Parkerioideae</taxon>
        <taxon>Ceratopteris</taxon>
    </lineage>
</organism>
<dbReference type="OMA" id="WIDCSSE"/>
<dbReference type="AlphaFoldDB" id="A0A8T2V8Z5"/>
<comment type="caution">
    <text evidence="1">The sequence shown here is derived from an EMBL/GenBank/DDBJ whole genome shotgun (WGS) entry which is preliminary data.</text>
</comment>
<accession>A0A8T2V8Z5</accession>
<dbReference type="Proteomes" id="UP000825935">
    <property type="component" value="Chromosome 3"/>
</dbReference>
<proteinExistence type="predicted"/>